<keyword evidence="2" id="KW-1133">Transmembrane helix</keyword>
<dbReference type="EMBL" id="JAPUFD010000001">
    <property type="protein sequence ID" value="MDI1485362.1"/>
    <property type="molecule type" value="Genomic_DNA"/>
</dbReference>
<feature type="compositionally biased region" description="Polar residues" evidence="1">
    <location>
        <begin position="257"/>
        <end position="287"/>
    </location>
</feature>
<evidence type="ECO:0000256" key="1">
    <source>
        <dbReference type="SAM" id="MobiDB-lite"/>
    </source>
</evidence>
<proteinExistence type="predicted"/>
<gene>
    <name evidence="3" type="ORF">OHK93_000499</name>
</gene>
<evidence type="ECO:0000313" key="4">
    <source>
        <dbReference type="Proteomes" id="UP001161017"/>
    </source>
</evidence>
<feature type="region of interest" description="Disordered" evidence="1">
    <location>
        <begin position="247"/>
        <end position="287"/>
    </location>
</feature>
<protein>
    <submittedName>
        <fullName evidence="3">Uncharacterized protein</fullName>
    </submittedName>
</protein>
<name>A0AA43QGR9_9LECA</name>
<reference evidence="3" key="1">
    <citation type="journal article" date="2023" name="Genome Biol. Evol.">
        <title>First Whole Genome Sequence and Flow Cytometry Genome Size Data for the Lichen-Forming Fungus Ramalina farinacea (Ascomycota).</title>
        <authorList>
            <person name="Llewellyn T."/>
            <person name="Mian S."/>
            <person name="Hill R."/>
            <person name="Leitch I.J."/>
            <person name="Gaya E."/>
        </authorList>
    </citation>
    <scope>NUCLEOTIDE SEQUENCE</scope>
    <source>
        <strain evidence="3">LIQ254RAFAR</strain>
    </source>
</reference>
<comment type="caution">
    <text evidence="3">The sequence shown here is derived from an EMBL/GenBank/DDBJ whole genome shotgun (WGS) entry which is preliminary data.</text>
</comment>
<dbReference type="Proteomes" id="UP001161017">
    <property type="component" value="Unassembled WGS sequence"/>
</dbReference>
<feature type="transmembrane region" description="Helical" evidence="2">
    <location>
        <begin position="310"/>
        <end position="328"/>
    </location>
</feature>
<organism evidence="3 4">
    <name type="scientific">Ramalina farinacea</name>
    <dbReference type="NCBI Taxonomy" id="258253"/>
    <lineage>
        <taxon>Eukaryota</taxon>
        <taxon>Fungi</taxon>
        <taxon>Dikarya</taxon>
        <taxon>Ascomycota</taxon>
        <taxon>Pezizomycotina</taxon>
        <taxon>Lecanoromycetes</taxon>
        <taxon>OSLEUM clade</taxon>
        <taxon>Lecanoromycetidae</taxon>
        <taxon>Lecanorales</taxon>
        <taxon>Lecanorineae</taxon>
        <taxon>Ramalinaceae</taxon>
        <taxon>Ramalina</taxon>
    </lineage>
</organism>
<evidence type="ECO:0000313" key="3">
    <source>
        <dbReference type="EMBL" id="MDI1485362.1"/>
    </source>
</evidence>
<accession>A0AA43QGR9</accession>
<keyword evidence="4" id="KW-1185">Reference proteome</keyword>
<feature type="region of interest" description="Disordered" evidence="1">
    <location>
        <begin position="430"/>
        <end position="512"/>
    </location>
</feature>
<keyword evidence="2" id="KW-0472">Membrane</keyword>
<keyword evidence="2" id="KW-0812">Transmembrane</keyword>
<feature type="compositionally biased region" description="Polar residues" evidence="1">
    <location>
        <begin position="471"/>
        <end position="493"/>
    </location>
</feature>
<sequence length="512" mass="57147">MRRHYLLSSDLIGSRRSCRMILTFHVESSGRACGDDKIYLDGERLDAEWTDTRGVGEGFLAAYGHAHMSWTISCLYDSVPSDGSSSRGEDVVHVVALRFSDPKEMSQPPSFTISYRQTARPAIIRFTPTFTVPTASVSDYKTWSTSVDPFKISDGGSQPPGHSLASFHDEAPDDKQKSLMSDIIHVKGKIQHKFHEVVQTLKQLTCLKQAGSIDGLHHNVTRAPQAASYEPISFDKLLEAPPVKADEEVEHDELDSATGTVTSSTNVLDQTPSSVGQHSAAHTRSLDGSSADHDLAYNHSGVPSVVVMKSFFLALFVLSFLIWIYIWIRDPRRRADRAAKAEERRTKRLYRRAARYQKLKTWFWNTRVHYGLASTEALAMHEKGGRVSQQEDILEDATKDDIRAIRNAHRMVNSLTITGAEEGRAGFHLFEEGGPSQRRSRSIRSVSTLPGYESDVSQPPPYDERRRDSVTEFTSDSSVVSTSPRISRDGTNSDYDEKIEDITLGEPRGIDV</sequence>
<dbReference type="AlphaFoldDB" id="A0AA43QGR9"/>
<evidence type="ECO:0000256" key="2">
    <source>
        <dbReference type="SAM" id="Phobius"/>
    </source>
</evidence>
<feature type="region of interest" description="Disordered" evidence="1">
    <location>
        <begin position="151"/>
        <end position="172"/>
    </location>
</feature>